<gene>
    <name evidence="2" type="ORF">PGB34_16585</name>
</gene>
<accession>A0AAE3T223</accession>
<evidence type="ECO:0000313" key="2">
    <source>
        <dbReference type="EMBL" id="MDA7417982.1"/>
    </source>
</evidence>
<feature type="transmembrane region" description="Helical" evidence="1">
    <location>
        <begin position="190"/>
        <end position="211"/>
    </location>
</feature>
<dbReference type="Proteomes" id="UP001212602">
    <property type="component" value="Unassembled WGS sequence"/>
</dbReference>
<name>A0AAE3T223_9BURK</name>
<protein>
    <submittedName>
        <fullName evidence="2">DUF1109 domain-containing protein</fullName>
    </submittedName>
</protein>
<dbReference type="AlphaFoldDB" id="A0AAE3T223"/>
<feature type="transmembrane region" description="Helical" evidence="1">
    <location>
        <begin position="158"/>
        <end position="178"/>
    </location>
</feature>
<keyword evidence="1" id="KW-1133">Transmembrane helix</keyword>
<dbReference type="InterPro" id="IPR009495">
    <property type="entry name" value="NrsF"/>
</dbReference>
<reference evidence="2" key="1">
    <citation type="submission" date="2023-01" db="EMBL/GenBank/DDBJ databases">
        <title>Xenophilus mangrovi sp. nov., isolated from soil of Mangrove nature reserve.</title>
        <authorList>
            <person name="Xu S."/>
            <person name="Liu Z."/>
            <person name="Xu Y."/>
        </authorList>
    </citation>
    <scope>NUCLEOTIDE SEQUENCE</scope>
    <source>
        <strain evidence="2">YW8</strain>
    </source>
</reference>
<keyword evidence="1" id="KW-0812">Transmembrane</keyword>
<dbReference type="Pfam" id="PF06532">
    <property type="entry name" value="NrsF"/>
    <property type="match status" value="1"/>
</dbReference>
<keyword evidence="3" id="KW-1185">Reference proteome</keyword>
<feature type="transmembrane region" description="Helical" evidence="1">
    <location>
        <begin position="26"/>
        <end position="47"/>
    </location>
</feature>
<sequence length="213" mass="22680">MKTDDFAALLAAQVEPVPHHALWRRFGLTLAAGTALAAAIMLGGYGTRPDLAQAMGWPMFWVKLMFPLCVAVPALVMVQRLGRPGMRLRRVWLLALLPVLAVWAMGLHAWVTMPQEARMPALMGQTWRSCAFSIGLISLPVFIAALLALRGLAPTRPALAGAAAGALAGGTGATLYALHCPELTAPFLAVWYVLGMALPVAAGALLGPRLLRW</sequence>
<comment type="caution">
    <text evidence="2">The sequence shown here is derived from an EMBL/GenBank/DDBJ whole genome shotgun (WGS) entry which is preliminary data.</text>
</comment>
<feature type="transmembrane region" description="Helical" evidence="1">
    <location>
        <begin position="131"/>
        <end position="149"/>
    </location>
</feature>
<evidence type="ECO:0000256" key="1">
    <source>
        <dbReference type="SAM" id="Phobius"/>
    </source>
</evidence>
<dbReference type="EMBL" id="JAQIPB010000008">
    <property type="protein sequence ID" value="MDA7417982.1"/>
    <property type="molecule type" value="Genomic_DNA"/>
</dbReference>
<feature type="transmembrane region" description="Helical" evidence="1">
    <location>
        <begin position="91"/>
        <end position="111"/>
    </location>
</feature>
<evidence type="ECO:0000313" key="3">
    <source>
        <dbReference type="Proteomes" id="UP001212602"/>
    </source>
</evidence>
<proteinExistence type="predicted"/>
<organism evidence="2 3">
    <name type="scientific">Xenophilus arseniciresistens</name>
    <dbReference type="NCBI Taxonomy" id="1283306"/>
    <lineage>
        <taxon>Bacteria</taxon>
        <taxon>Pseudomonadati</taxon>
        <taxon>Pseudomonadota</taxon>
        <taxon>Betaproteobacteria</taxon>
        <taxon>Burkholderiales</taxon>
        <taxon>Comamonadaceae</taxon>
        <taxon>Xenophilus</taxon>
    </lineage>
</organism>
<feature type="transmembrane region" description="Helical" evidence="1">
    <location>
        <begin position="59"/>
        <end position="79"/>
    </location>
</feature>
<dbReference type="RefSeq" id="WP_271429221.1">
    <property type="nucleotide sequence ID" value="NZ_JAQIPB010000008.1"/>
</dbReference>
<keyword evidence="1" id="KW-0472">Membrane</keyword>